<dbReference type="InterPro" id="IPR036282">
    <property type="entry name" value="Glutathione-S-Trfase_C_sf"/>
</dbReference>
<dbReference type="PROSITE" id="PS50405">
    <property type="entry name" value="GST_CTER"/>
    <property type="match status" value="1"/>
</dbReference>
<feature type="domain" description="GST C-terminal" evidence="3">
    <location>
        <begin position="91"/>
        <end position="219"/>
    </location>
</feature>
<dbReference type="InterPro" id="IPR004045">
    <property type="entry name" value="Glutathione_S-Trfase_N"/>
</dbReference>
<organism evidence="4 5">
    <name type="scientific">Dyella tabacisoli</name>
    <dbReference type="NCBI Taxonomy" id="2282381"/>
    <lineage>
        <taxon>Bacteria</taxon>
        <taxon>Pseudomonadati</taxon>
        <taxon>Pseudomonadota</taxon>
        <taxon>Gammaproteobacteria</taxon>
        <taxon>Lysobacterales</taxon>
        <taxon>Rhodanobacteraceae</taxon>
        <taxon>Dyella</taxon>
    </lineage>
</organism>
<dbReference type="SFLD" id="SFLDS00019">
    <property type="entry name" value="Glutathione_Transferase_(cytos"/>
    <property type="match status" value="1"/>
</dbReference>
<dbReference type="InterPro" id="IPR034333">
    <property type="entry name" value="GST_Zeta_N"/>
</dbReference>
<accession>A0A369UMM7</accession>
<dbReference type="PROSITE" id="PS50404">
    <property type="entry name" value="GST_NTER"/>
    <property type="match status" value="1"/>
</dbReference>
<dbReference type="RefSeq" id="WP_114845239.1">
    <property type="nucleotide sequence ID" value="NZ_JBHSPE010000008.1"/>
</dbReference>
<dbReference type="InterPro" id="IPR005955">
    <property type="entry name" value="GST_Zeta"/>
</dbReference>
<protein>
    <submittedName>
        <fullName evidence="4">Maleylacetoacetate isomerase</fullName>
        <ecNumber evidence="4">5.2.1.2</ecNumber>
    </submittedName>
</protein>
<dbReference type="EC" id="5.2.1.2" evidence="4"/>
<comment type="similarity">
    <text evidence="1">Belongs to the GST superfamily. Zeta family.</text>
</comment>
<dbReference type="NCBIfam" id="TIGR01262">
    <property type="entry name" value="maiA"/>
    <property type="match status" value="1"/>
</dbReference>
<dbReference type="AlphaFoldDB" id="A0A369UMM7"/>
<dbReference type="SUPFAM" id="SSF47616">
    <property type="entry name" value="GST C-terminal domain-like"/>
    <property type="match status" value="1"/>
</dbReference>
<keyword evidence="5" id="KW-1185">Reference proteome</keyword>
<reference evidence="4 5" key="1">
    <citation type="submission" date="2018-07" db="EMBL/GenBank/DDBJ databases">
        <title>Dyella tabacisoli L4-6T, whole genome shotgun sequence.</title>
        <authorList>
            <person name="Zhou X.-K."/>
            <person name="Li W.-J."/>
            <person name="Duan Y.-Q."/>
        </authorList>
    </citation>
    <scope>NUCLEOTIDE SEQUENCE [LARGE SCALE GENOMIC DNA]</scope>
    <source>
        <strain evidence="4 5">L4-6</strain>
    </source>
</reference>
<dbReference type="GO" id="GO:0006749">
    <property type="term" value="P:glutathione metabolic process"/>
    <property type="evidence" value="ECO:0007669"/>
    <property type="project" value="TreeGrafter"/>
</dbReference>
<dbReference type="FunFam" id="3.40.30.10:FF:000293">
    <property type="entry name" value="Maleylacetoacetate isomerase MaiA"/>
    <property type="match status" value="1"/>
</dbReference>
<dbReference type="FunFam" id="1.20.1050.10:FF:000010">
    <property type="entry name" value="Maleylacetoacetate isomerase isoform 1"/>
    <property type="match status" value="1"/>
</dbReference>
<dbReference type="EMBL" id="QQAH01000008">
    <property type="protein sequence ID" value="RDD82022.1"/>
    <property type="molecule type" value="Genomic_DNA"/>
</dbReference>
<dbReference type="GO" id="GO:0004364">
    <property type="term" value="F:glutathione transferase activity"/>
    <property type="evidence" value="ECO:0007669"/>
    <property type="project" value="TreeGrafter"/>
</dbReference>
<evidence type="ECO:0000259" key="3">
    <source>
        <dbReference type="PROSITE" id="PS50405"/>
    </source>
</evidence>
<dbReference type="PANTHER" id="PTHR42673:SF21">
    <property type="entry name" value="GLUTATHIONE S-TRANSFERASE YFCF"/>
    <property type="match status" value="1"/>
</dbReference>
<dbReference type="Gene3D" id="3.40.30.10">
    <property type="entry name" value="Glutaredoxin"/>
    <property type="match status" value="1"/>
</dbReference>
<keyword evidence="4" id="KW-0413">Isomerase</keyword>
<dbReference type="SUPFAM" id="SSF52833">
    <property type="entry name" value="Thioredoxin-like"/>
    <property type="match status" value="1"/>
</dbReference>
<dbReference type="Gene3D" id="1.20.1050.10">
    <property type="match status" value="1"/>
</dbReference>
<dbReference type="PANTHER" id="PTHR42673">
    <property type="entry name" value="MALEYLACETOACETATE ISOMERASE"/>
    <property type="match status" value="1"/>
</dbReference>
<dbReference type="Pfam" id="PF13417">
    <property type="entry name" value="GST_N_3"/>
    <property type="match status" value="1"/>
</dbReference>
<dbReference type="InterPro" id="IPR010987">
    <property type="entry name" value="Glutathione-S-Trfase_C-like"/>
</dbReference>
<dbReference type="CDD" id="cd03191">
    <property type="entry name" value="GST_C_Zeta"/>
    <property type="match status" value="1"/>
</dbReference>
<dbReference type="InterPro" id="IPR034330">
    <property type="entry name" value="GST_Zeta_C"/>
</dbReference>
<dbReference type="OrthoDB" id="509852at2"/>
<gene>
    <name evidence="4" type="primary">maiA</name>
    <name evidence="4" type="ORF">DVJ77_09570</name>
</gene>
<proteinExistence type="inferred from homology"/>
<dbReference type="InterPro" id="IPR036249">
    <property type="entry name" value="Thioredoxin-like_sf"/>
</dbReference>
<evidence type="ECO:0000259" key="2">
    <source>
        <dbReference type="PROSITE" id="PS50404"/>
    </source>
</evidence>
<dbReference type="CDD" id="cd03042">
    <property type="entry name" value="GST_N_Zeta"/>
    <property type="match status" value="1"/>
</dbReference>
<dbReference type="SFLD" id="SFLDG00358">
    <property type="entry name" value="Main_(cytGST)"/>
    <property type="match status" value="1"/>
</dbReference>
<sequence>MAADLALYGYWRSSAAYRVRIALNLKGLAYETRPVHLLRDGGEQHAPAYRALSPLELIPCLIDGEQTVTQSVAIMEYLEETRPLPALLPSDAAGRARVRALALTLACDVHPLGNLRVLQYLESQLGADETARGKWSRHWMGVGFNALETMLAGSTATGRFCHGDTPGLADACLVPQFYNALRWKLPLDAYPTIRRIYEACQGLDAFQQAAPEAQPDAPAATPT</sequence>
<evidence type="ECO:0000313" key="5">
    <source>
        <dbReference type="Proteomes" id="UP000253782"/>
    </source>
</evidence>
<evidence type="ECO:0000313" key="4">
    <source>
        <dbReference type="EMBL" id="RDD82022.1"/>
    </source>
</evidence>
<dbReference type="GO" id="GO:0016034">
    <property type="term" value="F:maleylacetoacetate isomerase activity"/>
    <property type="evidence" value="ECO:0007669"/>
    <property type="project" value="UniProtKB-EC"/>
</dbReference>
<evidence type="ECO:0000256" key="1">
    <source>
        <dbReference type="ARBA" id="ARBA00010007"/>
    </source>
</evidence>
<feature type="domain" description="GST N-terminal" evidence="2">
    <location>
        <begin position="3"/>
        <end position="86"/>
    </location>
</feature>
<dbReference type="Proteomes" id="UP000253782">
    <property type="component" value="Unassembled WGS sequence"/>
</dbReference>
<name>A0A369UMM7_9GAMM</name>
<dbReference type="GO" id="GO:0006559">
    <property type="term" value="P:L-phenylalanine catabolic process"/>
    <property type="evidence" value="ECO:0007669"/>
    <property type="project" value="TreeGrafter"/>
</dbReference>
<dbReference type="InterPro" id="IPR040079">
    <property type="entry name" value="Glutathione_S-Trfase"/>
</dbReference>
<dbReference type="GO" id="GO:0005737">
    <property type="term" value="C:cytoplasm"/>
    <property type="evidence" value="ECO:0007669"/>
    <property type="project" value="InterPro"/>
</dbReference>
<comment type="caution">
    <text evidence="4">The sequence shown here is derived from an EMBL/GenBank/DDBJ whole genome shotgun (WGS) entry which is preliminary data.</text>
</comment>